<proteinExistence type="predicted"/>
<name>A0A9W9R4F9_PENBR</name>
<evidence type="ECO:0000313" key="1">
    <source>
        <dbReference type="EMBL" id="KAJ5353523.1"/>
    </source>
</evidence>
<reference evidence="1" key="2">
    <citation type="journal article" date="2023" name="IMA Fungus">
        <title>Comparative genomic study of the Penicillium genus elucidates a diverse pangenome and 15 lateral gene transfer events.</title>
        <authorList>
            <person name="Petersen C."/>
            <person name="Sorensen T."/>
            <person name="Nielsen M.R."/>
            <person name="Sondergaard T.E."/>
            <person name="Sorensen J.L."/>
            <person name="Fitzpatrick D.A."/>
            <person name="Frisvad J.C."/>
            <person name="Nielsen K.L."/>
        </authorList>
    </citation>
    <scope>NUCLEOTIDE SEQUENCE</scope>
    <source>
        <strain evidence="1">IBT 35675</strain>
    </source>
</reference>
<keyword evidence="2" id="KW-1185">Reference proteome</keyword>
<comment type="caution">
    <text evidence="1">The sequence shown here is derived from an EMBL/GenBank/DDBJ whole genome shotgun (WGS) entry which is preliminary data.</text>
</comment>
<reference evidence="1" key="1">
    <citation type="submission" date="2022-12" db="EMBL/GenBank/DDBJ databases">
        <authorList>
            <person name="Petersen C."/>
        </authorList>
    </citation>
    <scope>NUCLEOTIDE SEQUENCE</scope>
    <source>
        <strain evidence="1">IBT 35675</strain>
    </source>
</reference>
<dbReference type="EMBL" id="JAPZBR010000005">
    <property type="protein sequence ID" value="KAJ5353523.1"/>
    <property type="molecule type" value="Genomic_DNA"/>
</dbReference>
<accession>A0A9W9R4F9</accession>
<gene>
    <name evidence="1" type="ORF">N7541_006087</name>
</gene>
<sequence length="228" mass="25939">MSSQQPAENSAPKTQRYCLTANIEGLRTERVITLENAADLKLWKSLISFRLQSLGCQDLIRGDLARPKPEDKGYADWGYCSIVIGNWICNQVSTSVKRRLENRGVGEGKGMFADDLMDKIEKIVLGDSSAQSILERLIPFWGIDYEECDSVEEFIREVYNEMQAFHDLKAPLPWIIALAKVLDPLEDDLLSVALIRDELKEIPADEFTREKFLILSERLKIEAEMKGI</sequence>
<dbReference type="AlphaFoldDB" id="A0A9W9R4F9"/>
<protein>
    <submittedName>
        <fullName evidence="1">Uncharacterized protein</fullName>
    </submittedName>
</protein>
<evidence type="ECO:0000313" key="2">
    <source>
        <dbReference type="Proteomes" id="UP001148299"/>
    </source>
</evidence>
<dbReference type="Proteomes" id="UP001148299">
    <property type="component" value="Unassembled WGS sequence"/>
</dbReference>
<organism evidence="1 2">
    <name type="scientific">Penicillium brevicompactum</name>
    <dbReference type="NCBI Taxonomy" id="5074"/>
    <lineage>
        <taxon>Eukaryota</taxon>
        <taxon>Fungi</taxon>
        <taxon>Dikarya</taxon>
        <taxon>Ascomycota</taxon>
        <taxon>Pezizomycotina</taxon>
        <taxon>Eurotiomycetes</taxon>
        <taxon>Eurotiomycetidae</taxon>
        <taxon>Eurotiales</taxon>
        <taxon>Aspergillaceae</taxon>
        <taxon>Penicillium</taxon>
    </lineage>
</organism>